<accession>A0A0N4WAI1</accession>
<sequence>MAANQNGDVVSVGLGTASKVIRCNNKGKWVAEVGDEEIEVSNAFCFVIPRIDADDGTSSSPNHALRSRVSSHKLAAGDW</sequence>
<feature type="region of interest" description="Disordered" evidence="1">
    <location>
        <begin position="55"/>
        <end position="79"/>
    </location>
</feature>
<dbReference type="EMBL" id="UZAF01016650">
    <property type="protein sequence ID" value="VDO31732.1"/>
    <property type="molecule type" value="Genomic_DNA"/>
</dbReference>
<dbReference type="WBParaSite" id="HPLM_0000739101-mRNA-1">
    <property type="protein sequence ID" value="HPLM_0000739101-mRNA-1"/>
    <property type="gene ID" value="HPLM_0000739101"/>
</dbReference>
<gene>
    <name evidence="2" type="ORF">HPLM_LOCUS7383</name>
</gene>
<dbReference type="AlphaFoldDB" id="A0A0N4WAI1"/>
<reference evidence="2 3" key="2">
    <citation type="submission" date="2018-11" db="EMBL/GenBank/DDBJ databases">
        <authorList>
            <consortium name="Pathogen Informatics"/>
        </authorList>
    </citation>
    <scope>NUCLEOTIDE SEQUENCE [LARGE SCALE GENOMIC DNA]</scope>
    <source>
        <strain evidence="2 3">MHpl1</strain>
    </source>
</reference>
<evidence type="ECO:0000313" key="2">
    <source>
        <dbReference type="EMBL" id="VDO31732.1"/>
    </source>
</evidence>
<name>A0A0N4WAI1_HAEPC</name>
<dbReference type="OrthoDB" id="5858496at2759"/>
<organism evidence="4">
    <name type="scientific">Haemonchus placei</name>
    <name type="common">Barber's pole worm</name>
    <dbReference type="NCBI Taxonomy" id="6290"/>
    <lineage>
        <taxon>Eukaryota</taxon>
        <taxon>Metazoa</taxon>
        <taxon>Ecdysozoa</taxon>
        <taxon>Nematoda</taxon>
        <taxon>Chromadorea</taxon>
        <taxon>Rhabditida</taxon>
        <taxon>Rhabditina</taxon>
        <taxon>Rhabditomorpha</taxon>
        <taxon>Strongyloidea</taxon>
        <taxon>Trichostrongylidae</taxon>
        <taxon>Haemonchus</taxon>
    </lineage>
</organism>
<evidence type="ECO:0000313" key="3">
    <source>
        <dbReference type="Proteomes" id="UP000268014"/>
    </source>
</evidence>
<evidence type="ECO:0000256" key="1">
    <source>
        <dbReference type="SAM" id="MobiDB-lite"/>
    </source>
</evidence>
<reference evidence="4" key="1">
    <citation type="submission" date="2017-02" db="UniProtKB">
        <authorList>
            <consortium name="WormBaseParasite"/>
        </authorList>
    </citation>
    <scope>IDENTIFICATION</scope>
</reference>
<keyword evidence="3" id="KW-1185">Reference proteome</keyword>
<evidence type="ECO:0000313" key="4">
    <source>
        <dbReference type="WBParaSite" id="HPLM_0000739101-mRNA-1"/>
    </source>
</evidence>
<dbReference type="Proteomes" id="UP000268014">
    <property type="component" value="Unassembled WGS sequence"/>
</dbReference>
<proteinExistence type="predicted"/>
<protein>
    <submittedName>
        <fullName evidence="4">Chaperonin 10-like protein</fullName>
    </submittedName>
</protein>